<dbReference type="RefSeq" id="WP_062219709.1">
    <property type="nucleotide sequence ID" value="NZ_CP012023.1"/>
</dbReference>
<dbReference type="PATRIC" id="fig|1397108.4.peg.2727"/>
<name>A0A0N7HIZ7_9RHOB</name>
<proteinExistence type="predicted"/>
<dbReference type="Pfam" id="PF08002">
    <property type="entry name" value="DUF1697"/>
    <property type="match status" value="1"/>
</dbReference>
<protein>
    <submittedName>
        <fullName evidence="1">Uncharacterized protein</fullName>
    </submittedName>
</protein>
<evidence type="ECO:0000313" key="2">
    <source>
        <dbReference type="Proteomes" id="UP000064920"/>
    </source>
</evidence>
<dbReference type="PANTHER" id="PTHR36439:SF1">
    <property type="entry name" value="DUF1697 DOMAIN-CONTAINING PROTEIN"/>
    <property type="match status" value="1"/>
</dbReference>
<dbReference type="Gene3D" id="3.30.70.1280">
    <property type="entry name" value="SP0830-like domains"/>
    <property type="match status" value="1"/>
</dbReference>
<dbReference type="PANTHER" id="PTHR36439">
    <property type="entry name" value="BLL4334 PROTEIN"/>
    <property type="match status" value="1"/>
</dbReference>
<dbReference type="Proteomes" id="UP000064920">
    <property type="component" value="Chromosome"/>
</dbReference>
<reference evidence="1 2" key="1">
    <citation type="submission" date="2015-05" db="EMBL/GenBank/DDBJ databases">
        <authorList>
            <person name="Wang D.B."/>
            <person name="Wang M."/>
        </authorList>
    </citation>
    <scope>NUCLEOTIDE SEQUENCE [LARGE SCALE GENOMIC DNA]</scope>
    <source>
        <strain evidence="1 2">IMCC 12053</strain>
    </source>
</reference>
<keyword evidence="2" id="KW-1185">Reference proteome</keyword>
<sequence length="178" mass="19608">MQRWIVFLRAVNVAGQGKLPMAAFRAALADAGFLDVQTYIQTGNALVSSALSRDQVEAAVEAVLRDVFDLERPANAVTRDELEAALANNPYPQASETPQRLHLVFLRGAITFDPDAFQKLCDKGEEFALIDQVFYLYTPNGTSKSRPAARYEKFVRAEMVTARNLNSCLKIAALARGV</sequence>
<dbReference type="KEGG" id="cmar:IMCC12053_2666"/>
<dbReference type="EMBL" id="CP012023">
    <property type="protein sequence ID" value="ALI56613.1"/>
    <property type="molecule type" value="Genomic_DNA"/>
</dbReference>
<dbReference type="InterPro" id="IPR012545">
    <property type="entry name" value="DUF1697"/>
</dbReference>
<evidence type="ECO:0000313" key="1">
    <source>
        <dbReference type="EMBL" id="ALI56613.1"/>
    </source>
</evidence>
<dbReference type="PIRSF" id="PIRSF008502">
    <property type="entry name" value="UCP008502"/>
    <property type="match status" value="1"/>
</dbReference>
<dbReference type="STRING" id="1397108.IMCC12053_2666"/>
<gene>
    <name evidence="1" type="ORF">IMCC12053_2666</name>
</gene>
<accession>A0A0N7HIZ7</accession>
<organism evidence="1 2">
    <name type="scientific">Celeribacter marinus</name>
    <dbReference type="NCBI Taxonomy" id="1397108"/>
    <lineage>
        <taxon>Bacteria</taxon>
        <taxon>Pseudomonadati</taxon>
        <taxon>Pseudomonadota</taxon>
        <taxon>Alphaproteobacteria</taxon>
        <taxon>Rhodobacterales</taxon>
        <taxon>Roseobacteraceae</taxon>
        <taxon>Celeribacter</taxon>
    </lineage>
</organism>
<dbReference type="AlphaFoldDB" id="A0A0N7HIZ7"/>
<dbReference type="SUPFAM" id="SSF160379">
    <property type="entry name" value="SP0830-like"/>
    <property type="match status" value="1"/>
</dbReference>